<feature type="domain" description="Thymidylate kinase-like" evidence="13">
    <location>
        <begin position="11"/>
        <end position="204"/>
    </location>
</feature>
<dbReference type="CDD" id="cd01672">
    <property type="entry name" value="TMPK"/>
    <property type="match status" value="1"/>
</dbReference>
<evidence type="ECO:0000256" key="5">
    <source>
        <dbReference type="ARBA" id="ARBA00022727"/>
    </source>
</evidence>
<evidence type="ECO:0000256" key="9">
    <source>
        <dbReference type="ARBA" id="ARBA00029962"/>
    </source>
</evidence>
<accession>A0A5E6MQH7</accession>
<reference evidence="14 15" key="1">
    <citation type="submission" date="2019-09" db="EMBL/GenBank/DDBJ databases">
        <authorList>
            <person name="Cremers G."/>
        </authorList>
    </citation>
    <scope>NUCLEOTIDE SEQUENCE [LARGE SCALE GENOMIC DNA]</scope>
    <source>
        <strain evidence="14">4A</strain>
    </source>
</reference>
<organism evidence="14 15">
    <name type="scientific">Methylacidimicrobium tartarophylax</name>
    <dbReference type="NCBI Taxonomy" id="1041768"/>
    <lineage>
        <taxon>Bacteria</taxon>
        <taxon>Pseudomonadati</taxon>
        <taxon>Verrucomicrobiota</taxon>
        <taxon>Methylacidimicrobium</taxon>
    </lineage>
</organism>
<dbReference type="Gene3D" id="3.40.50.300">
    <property type="entry name" value="P-loop containing nucleotide triphosphate hydrolases"/>
    <property type="match status" value="1"/>
</dbReference>
<dbReference type="Pfam" id="PF02223">
    <property type="entry name" value="Thymidylate_kin"/>
    <property type="match status" value="1"/>
</dbReference>
<feature type="binding site" evidence="12">
    <location>
        <begin position="13"/>
        <end position="20"/>
    </location>
    <ligand>
        <name>ATP</name>
        <dbReference type="ChEBI" id="CHEBI:30616"/>
    </ligand>
</feature>
<keyword evidence="6 12" id="KW-0547">Nucleotide-binding</keyword>
<evidence type="ECO:0000313" key="14">
    <source>
        <dbReference type="EMBL" id="VVM07875.1"/>
    </source>
</evidence>
<evidence type="ECO:0000256" key="6">
    <source>
        <dbReference type="ARBA" id="ARBA00022741"/>
    </source>
</evidence>
<keyword evidence="15" id="KW-1185">Reference proteome</keyword>
<evidence type="ECO:0000256" key="7">
    <source>
        <dbReference type="ARBA" id="ARBA00022777"/>
    </source>
</evidence>
<dbReference type="OrthoDB" id="9774907at2"/>
<evidence type="ECO:0000256" key="8">
    <source>
        <dbReference type="ARBA" id="ARBA00022840"/>
    </source>
</evidence>
<evidence type="ECO:0000256" key="4">
    <source>
        <dbReference type="ARBA" id="ARBA00022679"/>
    </source>
</evidence>
<sequence>MQAKPLRFITFEGSEGAGKSTQIRRLETRLLSLGEPVLTIREPGGTPLGERLRRLLKESAPEPALSPESELFLFLASRAQLVRETIRPALARDCWVLSDRFSDSTLAYQGGGRGFSPVLLRSLNELACAGLSPGMTFILDLPLSEAAARLARRKRESAQGDRIEQEPPEFFERVRSSYHDLARLEPDRIRLIDGGRPEDEVAEGIWEAVSHVFGL</sequence>
<evidence type="ECO:0000256" key="3">
    <source>
        <dbReference type="ARBA" id="ARBA00017144"/>
    </source>
</evidence>
<keyword evidence="4 12" id="KW-0808">Transferase</keyword>
<dbReference type="GO" id="GO:0006233">
    <property type="term" value="P:dTDP biosynthetic process"/>
    <property type="evidence" value="ECO:0007669"/>
    <property type="project" value="InterPro"/>
</dbReference>
<keyword evidence="7 12" id="KW-0418">Kinase</keyword>
<name>A0A5E6MQH7_9BACT</name>
<dbReference type="InterPro" id="IPR027417">
    <property type="entry name" value="P-loop_NTPase"/>
</dbReference>
<evidence type="ECO:0000259" key="13">
    <source>
        <dbReference type="Pfam" id="PF02223"/>
    </source>
</evidence>
<evidence type="ECO:0000256" key="11">
    <source>
        <dbReference type="ARBA" id="ARBA00057735"/>
    </source>
</evidence>
<dbReference type="GO" id="GO:0005524">
    <property type="term" value="F:ATP binding"/>
    <property type="evidence" value="ECO:0007669"/>
    <property type="project" value="UniProtKB-UniRule"/>
</dbReference>
<evidence type="ECO:0000256" key="2">
    <source>
        <dbReference type="ARBA" id="ARBA00012980"/>
    </source>
</evidence>
<dbReference type="FunFam" id="3.40.50.300:FF:000225">
    <property type="entry name" value="Thymidylate kinase"/>
    <property type="match status" value="1"/>
</dbReference>
<keyword evidence="5 12" id="KW-0545">Nucleotide biosynthesis</keyword>
<dbReference type="InterPro" id="IPR039430">
    <property type="entry name" value="Thymidylate_kin-like_dom"/>
</dbReference>
<dbReference type="InterPro" id="IPR018095">
    <property type="entry name" value="Thymidylate_kin_CS"/>
</dbReference>
<comment type="similarity">
    <text evidence="1 12">Belongs to the thymidylate kinase family.</text>
</comment>
<evidence type="ECO:0000256" key="1">
    <source>
        <dbReference type="ARBA" id="ARBA00009776"/>
    </source>
</evidence>
<comment type="catalytic activity">
    <reaction evidence="10 12">
        <text>dTMP + ATP = dTDP + ADP</text>
        <dbReference type="Rhea" id="RHEA:13517"/>
        <dbReference type="ChEBI" id="CHEBI:30616"/>
        <dbReference type="ChEBI" id="CHEBI:58369"/>
        <dbReference type="ChEBI" id="CHEBI:63528"/>
        <dbReference type="ChEBI" id="CHEBI:456216"/>
        <dbReference type="EC" id="2.7.4.9"/>
    </reaction>
</comment>
<dbReference type="PROSITE" id="PS01331">
    <property type="entry name" value="THYMIDYLATE_KINASE"/>
    <property type="match status" value="1"/>
</dbReference>
<dbReference type="EC" id="2.7.4.9" evidence="2 12"/>
<protein>
    <recommendedName>
        <fullName evidence="3 12">Thymidylate kinase</fullName>
        <ecNumber evidence="2 12">2.7.4.9</ecNumber>
    </recommendedName>
    <alternativeName>
        <fullName evidence="9 12">dTMP kinase</fullName>
    </alternativeName>
</protein>
<evidence type="ECO:0000256" key="12">
    <source>
        <dbReference type="HAMAP-Rule" id="MF_00165"/>
    </source>
</evidence>
<dbReference type="Proteomes" id="UP000334923">
    <property type="component" value="Unassembled WGS sequence"/>
</dbReference>
<proteinExistence type="inferred from homology"/>
<comment type="function">
    <text evidence="11 12">Phosphorylation of dTMP to form dTDP in both de novo and salvage pathways of dTTP synthesis.</text>
</comment>
<dbReference type="EMBL" id="CABFVA020000114">
    <property type="protein sequence ID" value="VVM07875.1"/>
    <property type="molecule type" value="Genomic_DNA"/>
</dbReference>
<keyword evidence="8 12" id="KW-0067">ATP-binding</keyword>
<evidence type="ECO:0000256" key="10">
    <source>
        <dbReference type="ARBA" id="ARBA00048743"/>
    </source>
</evidence>
<dbReference type="GO" id="GO:0005829">
    <property type="term" value="C:cytosol"/>
    <property type="evidence" value="ECO:0007669"/>
    <property type="project" value="TreeGrafter"/>
</dbReference>
<dbReference type="AlphaFoldDB" id="A0A5E6MQH7"/>
<dbReference type="GO" id="GO:0006235">
    <property type="term" value="P:dTTP biosynthetic process"/>
    <property type="evidence" value="ECO:0007669"/>
    <property type="project" value="UniProtKB-UniRule"/>
</dbReference>
<dbReference type="InterPro" id="IPR018094">
    <property type="entry name" value="Thymidylate_kinase"/>
</dbReference>
<dbReference type="PANTHER" id="PTHR10344:SF4">
    <property type="entry name" value="UMP-CMP KINASE 2, MITOCHONDRIAL"/>
    <property type="match status" value="1"/>
</dbReference>
<dbReference type="HAMAP" id="MF_00165">
    <property type="entry name" value="Thymidylate_kinase"/>
    <property type="match status" value="1"/>
</dbReference>
<dbReference type="GO" id="GO:0006227">
    <property type="term" value="P:dUDP biosynthetic process"/>
    <property type="evidence" value="ECO:0007669"/>
    <property type="project" value="TreeGrafter"/>
</dbReference>
<dbReference type="GO" id="GO:0004798">
    <property type="term" value="F:dTMP kinase activity"/>
    <property type="evidence" value="ECO:0007669"/>
    <property type="project" value="UniProtKB-UniRule"/>
</dbReference>
<gene>
    <name evidence="12 14" type="primary">tmk</name>
    <name evidence="14" type="synonym">DTYMK</name>
    <name evidence="14" type="ORF">MAMT_01970</name>
</gene>
<evidence type="ECO:0000313" key="15">
    <source>
        <dbReference type="Proteomes" id="UP000334923"/>
    </source>
</evidence>
<dbReference type="PANTHER" id="PTHR10344">
    <property type="entry name" value="THYMIDYLATE KINASE"/>
    <property type="match status" value="1"/>
</dbReference>
<dbReference type="SUPFAM" id="SSF52540">
    <property type="entry name" value="P-loop containing nucleoside triphosphate hydrolases"/>
    <property type="match status" value="1"/>
</dbReference>
<dbReference type="NCBIfam" id="TIGR00041">
    <property type="entry name" value="DTMP_kinase"/>
    <property type="match status" value="1"/>
</dbReference>